<keyword evidence="4 5" id="KW-0472">Membrane</keyword>
<dbReference type="AlphaFoldDB" id="A0A2H0NCH6"/>
<reference evidence="7 8" key="1">
    <citation type="submission" date="2017-09" db="EMBL/GenBank/DDBJ databases">
        <title>Depth-based differentiation of microbial function through sediment-hosted aquifers and enrichment of novel symbionts in the deep terrestrial subsurface.</title>
        <authorList>
            <person name="Probst A.J."/>
            <person name="Ladd B."/>
            <person name="Jarett J.K."/>
            <person name="Geller-Mcgrath D.E."/>
            <person name="Sieber C.M."/>
            <person name="Emerson J.B."/>
            <person name="Anantharaman K."/>
            <person name="Thomas B.C."/>
            <person name="Malmstrom R."/>
            <person name="Stieglmeier M."/>
            <person name="Klingl A."/>
            <person name="Woyke T."/>
            <person name="Ryan C.M."/>
            <person name="Banfield J.F."/>
        </authorList>
    </citation>
    <scope>NUCLEOTIDE SEQUENCE [LARGE SCALE GENOMIC DNA]</scope>
    <source>
        <strain evidence="7">CG11_big_fil_rev_8_21_14_0_20_36_20</strain>
    </source>
</reference>
<evidence type="ECO:0000256" key="5">
    <source>
        <dbReference type="SAM" id="Phobius"/>
    </source>
</evidence>
<feature type="transmembrane region" description="Helical" evidence="5">
    <location>
        <begin position="180"/>
        <end position="205"/>
    </location>
</feature>
<feature type="transmembrane region" description="Helical" evidence="5">
    <location>
        <begin position="258"/>
        <end position="276"/>
    </location>
</feature>
<name>A0A2H0NCH6_9BACT</name>
<feature type="domain" description="O-antigen ligase-related" evidence="6">
    <location>
        <begin position="217"/>
        <end position="361"/>
    </location>
</feature>
<feature type="transmembrane region" description="Helical" evidence="5">
    <location>
        <begin position="35"/>
        <end position="63"/>
    </location>
</feature>
<evidence type="ECO:0000259" key="6">
    <source>
        <dbReference type="Pfam" id="PF04932"/>
    </source>
</evidence>
<feature type="transmembrane region" description="Helical" evidence="5">
    <location>
        <begin position="84"/>
        <end position="103"/>
    </location>
</feature>
<dbReference type="PANTHER" id="PTHR37422:SF13">
    <property type="entry name" value="LIPOPOLYSACCHARIDE BIOSYNTHESIS PROTEIN PA4999-RELATED"/>
    <property type="match status" value="1"/>
</dbReference>
<organism evidence="7 8">
    <name type="scientific">Candidatus Komeilibacteria bacterium CG11_big_fil_rev_8_21_14_0_20_36_20</name>
    <dbReference type="NCBI Taxonomy" id="1974477"/>
    <lineage>
        <taxon>Bacteria</taxon>
        <taxon>Candidatus Komeiliibacteriota</taxon>
    </lineage>
</organism>
<evidence type="ECO:0000256" key="3">
    <source>
        <dbReference type="ARBA" id="ARBA00022989"/>
    </source>
</evidence>
<gene>
    <name evidence="7" type="ORF">COV55_03695</name>
</gene>
<protein>
    <recommendedName>
        <fullName evidence="6">O-antigen ligase-related domain-containing protein</fullName>
    </recommendedName>
</protein>
<dbReference type="EMBL" id="PCWQ01000012">
    <property type="protein sequence ID" value="PIR06600.1"/>
    <property type="molecule type" value="Genomic_DNA"/>
</dbReference>
<evidence type="ECO:0000256" key="1">
    <source>
        <dbReference type="ARBA" id="ARBA00004141"/>
    </source>
</evidence>
<dbReference type="Pfam" id="PF04932">
    <property type="entry name" value="Wzy_C"/>
    <property type="match status" value="1"/>
</dbReference>
<comment type="subcellular location">
    <subcellularLocation>
        <location evidence="1">Membrane</location>
        <topology evidence="1">Multi-pass membrane protein</topology>
    </subcellularLocation>
</comment>
<evidence type="ECO:0000313" key="7">
    <source>
        <dbReference type="EMBL" id="PIR06600.1"/>
    </source>
</evidence>
<accession>A0A2H0NCH6</accession>
<keyword evidence="2 5" id="KW-0812">Transmembrane</keyword>
<feature type="transmembrane region" description="Helical" evidence="5">
    <location>
        <begin position="348"/>
        <end position="369"/>
    </location>
</feature>
<feature type="transmembrane region" description="Helical" evidence="5">
    <location>
        <begin position="235"/>
        <end position="251"/>
    </location>
</feature>
<proteinExistence type="predicted"/>
<evidence type="ECO:0000256" key="2">
    <source>
        <dbReference type="ARBA" id="ARBA00022692"/>
    </source>
</evidence>
<evidence type="ECO:0000313" key="8">
    <source>
        <dbReference type="Proteomes" id="UP000230564"/>
    </source>
</evidence>
<dbReference type="Proteomes" id="UP000230564">
    <property type="component" value="Unassembled WGS sequence"/>
</dbReference>
<keyword evidence="3 5" id="KW-1133">Transmembrane helix</keyword>
<feature type="transmembrane region" description="Helical" evidence="5">
    <location>
        <begin position="212"/>
        <end position="229"/>
    </location>
</feature>
<dbReference type="PANTHER" id="PTHR37422">
    <property type="entry name" value="TEICHURONIC ACID BIOSYNTHESIS PROTEIN TUAE"/>
    <property type="match status" value="1"/>
</dbReference>
<dbReference type="InterPro" id="IPR051533">
    <property type="entry name" value="WaaL-like"/>
</dbReference>
<dbReference type="GO" id="GO:0016020">
    <property type="term" value="C:membrane"/>
    <property type="evidence" value="ECO:0007669"/>
    <property type="project" value="UniProtKB-SubCell"/>
</dbReference>
<dbReference type="InterPro" id="IPR007016">
    <property type="entry name" value="O-antigen_ligase-rel_domated"/>
</dbReference>
<comment type="caution">
    <text evidence="7">The sequence shown here is derived from an EMBL/GenBank/DDBJ whole genome shotgun (WGS) entry which is preliminary data.</text>
</comment>
<feature type="transmembrane region" description="Helical" evidence="5">
    <location>
        <begin position="139"/>
        <end position="160"/>
    </location>
</feature>
<evidence type="ECO:0000256" key="4">
    <source>
        <dbReference type="ARBA" id="ARBA00023136"/>
    </source>
</evidence>
<sequence length="435" mass="50692">MTWILLILLLATFVYFSYRRPLLGLVGIIVLLPSYLWRISLFGLPTTFLELMIISLFIIWLIKDKKYSKIKFSFKKNLANKLEPVIRILLFLWLAVSLIALAVNPTQAALGLWRAYWLEPMMFFLVFIYSVNSKQDLRIIFKAAGVLVVGLFLITVYQYFTGWNLPSEYNWPNIRRSTAIFSYPNALSLLTAAFTAFFIGLWAAAKNKIKDFWCLIVFIFGLWMIFLAVSEGAMVAIGASLFFWLILAKKIRKFGIPIIAAALLLIIFLLPVTQYFNNFKQQLFQPELNLQATSLEIRSSQWQETWSMLQDNLIFGSGIYGYQDKMLNYHHYEWLEIYLYSHNIFLNFWAEIGLFGLIIFLAIMLYIVVVLRKLFIGKSELAWPLTLMWLTWFVQGLVDVPYFKNDLSILFFLFLGITLFAQEQLNIKESGLHKT</sequence>
<feature type="transmembrane region" description="Helical" evidence="5">
    <location>
        <begin position="115"/>
        <end position="132"/>
    </location>
</feature>